<protein>
    <submittedName>
        <fullName evidence="1">Uncharacterized protein</fullName>
    </submittedName>
</protein>
<evidence type="ECO:0000313" key="2">
    <source>
        <dbReference type="Proteomes" id="UP001234297"/>
    </source>
</evidence>
<gene>
    <name evidence="1" type="ORF">MRB53_032502</name>
</gene>
<proteinExistence type="predicted"/>
<organism evidence="1 2">
    <name type="scientific">Persea americana</name>
    <name type="common">Avocado</name>
    <dbReference type="NCBI Taxonomy" id="3435"/>
    <lineage>
        <taxon>Eukaryota</taxon>
        <taxon>Viridiplantae</taxon>
        <taxon>Streptophyta</taxon>
        <taxon>Embryophyta</taxon>
        <taxon>Tracheophyta</taxon>
        <taxon>Spermatophyta</taxon>
        <taxon>Magnoliopsida</taxon>
        <taxon>Magnoliidae</taxon>
        <taxon>Laurales</taxon>
        <taxon>Lauraceae</taxon>
        <taxon>Persea</taxon>
    </lineage>
</organism>
<sequence>MGSFKNLRYLNLSASGFGGRVPRELGNLSTLSYLDLNNYRYIMVNTSDDISHYSFSVPTYDLHVDRLDWLSRLSSLQYLDMGSVNLSTATDWQLSVTMLPSILNLHLSSCQLPNISTSLSHVNLTSLSTLDLSGNELGPRIPTWLFNCSRMVSLDLSNNDFSYPIPTALGNLCSLQTLNLQENHFNGEINRFKESFKGCIKSNLEDLNLRGNGLSGHLPDWLGQFINVKSLSLFENSLSGPIPLSLGRLSSLRELDLSENSLSGPIPPSLGRLSSLRELDLSDNSLSGPIPPSLGRLSSLRELDLSDNSLSGPIPPSLGRLSSLRELDLSNNSLSGPIPPSLGRLSSLRELRLFENSLFGPIPPSLGRLSSLRELSLSDNSLSGPIPPSVGRLSSLSELDLSDNPLSGPIPPSLGRLSSLIDGSSLVRRILLVYVKNNANSASGMAIDDECKLKFFELKSKRNFRYIVLKIEELLRLYPGRVPDLELMSDCFDRPIVKSRDYRGRNSSGPPPLFRYCGDKDTLDIVFPVWSFWGW</sequence>
<dbReference type="Proteomes" id="UP001234297">
    <property type="component" value="Chromosome 11"/>
</dbReference>
<keyword evidence="2" id="KW-1185">Reference proteome</keyword>
<name>A0ACC2KT53_PERAE</name>
<comment type="caution">
    <text evidence="1">The sequence shown here is derived from an EMBL/GenBank/DDBJ whole genome shotgun (WGS) entry which is preliminary data.</text>
</comment>
<reference evidence="1 2" key="1">
    <citation type="journal article" date="2022" name="Hortic Res">
        <title>A haplotype resolved chromosomal level avocado genome allows analysis of novel avocado genes.</title>
        <authorList>
            <person name="Nath O."/>
            <person name="Fletcher S.J."/>
            <person name="Hayward A."/>
            <person name="Shaw L.M."/>
            <person name="Masouleh A.K."/>
            <person name="Furtado A."/>
            <person name="Henry R.J."/>
            <person name="Mitter N."/>
        </authorList>
    </citation>
    <scope>NUCLEOTIDE SEQUENCE [LARGE SCALE GENOMIC DNA]</scope>
    <source>
        <strain evidence="2">cv. Hass</strain>
    </source>
</reference>
<accession>A0ACC2KT53</accession>
<evidence type="ECO:0000313" key="1">
    <source>
        <dbReference type="EMBL" id="KAJ8623972.1"/>
    </source>
</evidence>
<dbReference type="EMBL" id="CM056819">
    <property type="protein sequence ID" value="KAJ8623972.1"/>
    <property type="molecule type" value="Genomic_DNA"/>
</dbReference>